<name>A0A814FPP8_9BILA</name>
<comment type="caution">
    <text evidence="17">The sequence shown here is derived from an EMBL/GenBank/DDBJ whole genome shotgun (WGS) entry which is preliminary data.</text>
</comment>
<dbReference type="FunFam" id="1.20.140.10:FF:000007">
    <property type="entry name" value="Acyl-coenzyme A oxidase"/>
    <property type="match status" value="1"/>
</dbReference>
<feature type="non-terminal residue" evidence="17">
    <location>
        <position position="1"/>
    </location>
</feature>
<dbReference type="SUPFAM" id="SSF56645">
    <property type="entry name" value="Acyl-CoA dehydrogenase NM domain-like"/>
    <property type="match status" value="1"/>
</dbReference>
<evidence type="ECO:0000256" key="11">
    <source>
        <dbReference type="ARBA" id="ARBA00023140"/>
    </source>
</evidence>
<dbReference type="PANTHER" id="PTHR10909:SF390">
    <property type="entry name" value="PEROXISOMAL ACYL-COENZYME A OXIDASE 3"/>
    <property type="match status" value="1"/>
</dbReference>
<dbReference type="OrthoDB" id="538336at2759"/>
<dbReference type="SUPFAM" id="SSF47203">
    <property type="entry name" value="Acyl-CoA dehydrogenase C-terminal domain-like"/>
    <property type="match status" value="2"/>
</dbReference>
<dbReference type="GO" id="GO:0055088">
    <property type="term" value="P:lipid homeostasis"/>
    <property type="evidence" value="ECO:0007669"/>
    <property type="project" value="TreeGrafter"/>
</dbReference>
<evidence type="ECO:0000259" key="14">
    <source>
        <dbReference type="Pfam" id="PF01756"/>
    </source>
</evidence>
<dbReference type="InterPro" id="IPR055060">
    <property type="entry name" value="ACOX_C_alpha1"/>
</dbReference>
<comment type="similarity">
    <text evidence="4">Belongs to the acyl-CoA oxidase family.</text>
</comment>
<evidence type="ECO:0000256" key="7">
    <source>
        <dbReference type="ARBA" id="ARBA00022827"/>
    </source>
</evidence>
<dbReference type="InterPro" id="IPR046373">
    <property type="entry name" value="Acyl-CoA_Oxase/DH_mid-dom_sf"/>
</dbReference>
<dbReference type="FunFam" id="1.20.140.10:FF:000010">
    <property type="entry name" value="Acyl-coenzyme A oxidase"/>
    <property type="match status" value="1"/>
</dbReference>
<keyword evidence="10" id="KW-0443">Lipid metabolism</keyword>
<dbReference type="PANTHER" id="PTHR10909">
    <property type="entry name" value="ELECTRON TRANSPORT OXIDOREDUCTASE"/>
    <property type="match status" value="1"/>
</dbReference>
<keyword evidence="8" id="KW-0276">Fatty acid metabolism</keyword>
<comment type="cofactor">
    <cofactor evidence="1">
        <name>FAD</name>
        <dbReference type="ChEBI" id="CHEBI:57692"/>
    </cofactor>
</comment>
<feature type="domain" description="Acyl-CoA oxidase C-alpha1" evidence="16">
    <location>
        <begin position="298"/>
        <end position="456"/>
    </location>
</feature>
<evidence type="ECO:0000256" key="4">
    <source>
        <dbReference type="ARBA" id="ARBA00006288"/>
    </source>
</evidence>
<dbReference type="Pfam" id="PF22924">
    <property type="entry name" value="ACOX_C_alpha1"/>
    <property type="match status" value="1"/>
</dbReference>
<dbReference type="GO" id="GO:0033540">
    <property type="term" value="P:fatty acid beta-oxidation using acyl-CoA oxidase"/>
    <property type="evidence" value="ECO:0007669"/>
    <property type="project" value="TreeGrafter"/>
</dbReference>
<dbReference type="InterPro" id="IPR002655">
    <property type="entry name" value="Acyl-CoA_oxidase_C"/>
</dbReference>
<comment type="pathway">
    <text evidence="3">Lipid metabolism.</text>
</comment>
<evidence type="ECO:0000256" key="10">
    <source>
        <dbReference type="ARBA" id="ARBA00023098"/>
    </source>
</evidence>
<dbReference type="InterPro" id="IPR012258">
    <property type="entry name" value="Acyl-CoA_oxidase"/>
</dbReference>
<keyword evidence="9" id="KW-0560">Oxidoreductase</keyword>
<evidence type="ECO:0000256" key="8">
    <source>
        <dbReference type="ARBA" id="ARBA00022832"/>
    </source>
</evidence>
<dbReference type="Pfam" id="PF01756">
    <property type="entry name" value="ACOX"/>
    <property type="match status" value="1"/>
</dbReference>
<evidence type="ECO:0000259" key="15">
    <source>
        <dbReference type="Pfam" id="PF02770"/>
    </source>
</evidence>
<dbReference type="Gene3D" id="1.20.140.10">
    <property type="entry name" value="Butyryl-CoA Dehydrogenase, subunit A, domain 3"/>
    <property type="match status" value="2"/>
</dbReference>
<evidence type="ECO:0000313" key="17">
    <source>
        <dbReference type="EMBL" id="CAF0988482.1"/>
    </source>
</evidence>
<keyword evidence="7 13" id="KW-0274">FAD</keyword>
<evidence type="ECO:0000256" key="2">
    <source>
        <dbReference type="ARBA" id="ARBA00004275"/>
    </source>
</evidence>
<dbReference type="InterPro" id="IPR009100">
    <property type="entry name" value="AcylCoA_DH/oxidase_NM_dom_sf"/>
</dbReference>
<reference evidence="17" key="1">
    <citation type="submission" date="2021-02" db="EMBL/GenBank/DDBJ databases">
        <authorList>
            <person name="Nowell W R."/>
        </authorList>
    </citation>
    <scope>NUCLEOTIDE SEQUENCE</scope>
    <source>
        <strain evidence="17">Ploen Becks lab</strain>
    </source>
</reference>
<organism evidence="17 18">
    <name type="scientific">Brachionus calyciflorus</name>
    <dbReference type="NCBI Taxonomy" id="104777"/>
    <lineage>
        <taxon>Eukaryota</taxon>
        <taxon>Metazoa</taxon>
        <taxon>Spiralia</taxon>
        <taxon>Gnathifera</taxon>
        <taxon>Rotifera</taxon>
        <taxon>Eurotatoria</taxon>
        <taxon>Monogononta</taxon>
        <taxon>Pseudotrocha</taxon>
        <taxon>Ploima</taxon>
        <taxon>Brachionidae</taxon>
        <taxon>Brachionus</taxon>
    </lineage>
</organism>
<evidence type="ECO:0000313" key="18">
    <source>
        <dbReference type="Proteomes" id="UP000663879"/>
    </source>
</evidence>
<keyword evidence="11" id="KW-0576">Peroxisome</keyword>
<evidence type="ECO:0000256" key="13">
    <source>
        <dbReference type="PIRSR" id="PIRSR000168-2"/>
    </source>
</evidence>
<gene>
    <name evidence="17" type="ORF">OXX778_LOCUS15791</name>
</gene>
<evidence type="ECO:0000259" key="16">
    <source>
        <dbReference type="Pfam" id="PF22924"/>
    </source>
</evidence>
<keyword evidence="18" id="KW-1185">Reference proteome</keyword>
<proteinExistence type="inferred from homology"/>
<evidence type="ECO:0000256" key="5">
    <source>
        <dbReference type="ARBA" id="ARBA00012870"/>
    </source>
</evidence>
<dbReference type="GO" id="GO:0005504">
    <property type="term" value="F:fatty acid binding"/>
    <property type="evidence" value="ECO:0007669"/>
    <property type="project" value="TreeGrafter"/>
</dbReference>
<evidence type="ECO:0000256" key="1">
    <source>
        <dbReference type="ARBA" id="ARBA00001974"/>
    </source>
</evidence>
<feature type="binding site" evidence="13">
    <location>
        <position position="155"/>
    </location>
    <ligand>
        <name>FAD</name>
        <dbReference type="ChEBI" id="CHEBI:57692"/>
    </ligand>
</feature>
<evidence type="ECO:0000256" key="3">
    <source>
        <dbReference type="ARBA" id="ARBA00005189"/>
    </source>
</evidence>
<dbReference type="AlphaFoldDB" id="A0A814FPP8"/>
<feature type="domain" description="Acyl-CoA oxidase C-terminal" evidence="14">
    <location>
        <begin position="491"/>
        <end position="639"/>
    </location>
</feature>
<dbReference type="GO" id="GO:0071949">
    <property type="term" value="F:FAD binding"/>
    <property type="evidence" value="ECO:0007669"/>
    <property type="project" value="InterPro"/>
</dbReference>
<feature type="binding site" evidence="13">
    <location>
        <position position="194"/>
    </location>
    <ligand>
        <name>FAD</name>
        <dbReference type="ChEBI" id="CHEBI:57692"/>
    </ligand>
</feature>
<evidence type="ECO:0000256" key="12">
    <source>
        <dbReference type="PIRSR" id="PIRSR000168-1"/>
    </source>
</evidence>
<evidence type="ECO:0000256" key="6">
    <source>
        <dbReference type="ARBA" id="ARBA00022630"/>
    </source>
</evidence>
<dbReference type="GO" id="GO:0016402">
    <property type="term" value="F:pristanoyl-CoA oxidase activity"/>
    <property type="evidence" value="ECO:0007669"/>
    <property type="project" value="TreeGrafter"/>
</dbReference>
<dbReference type="Proteomes" id="UP000663879">
    <property type="component" value="Unassembled WGS sequence"/>
</dbReference>
<dbReference type="EMBL" id="CAJNOC010003567">
    <property type="protein sequence ID" value="CAF0988482.1"/>
    <property type="molecule type" value="Genomic_DNA"/>
</dbReference>
<dbReference type="PIRSF" id="PIRSF000168">
    <property type="entry name" value="Acyl-CoA_oxidase"/>
    <property type="match status" value="1"/>
</dbReference>
<dbReference type="Gene3D" id="2.40.110.10">
    <property type="entry name" value="Butyryl-CoA Dehydrogenase, subunit A, domain 2"/>
    <property type="match status" value="1"/>
</dbReference>
<feature type="active site" description="Proton acceptor" evidence="12">
    <location>
        <position position="444"/>
    </location>
</feature>
<keyword evidence="6" id="KW-0285">Flavoprotein</keyword>
<dbReference type="InterPro" id="IPR036250">
    <property type="entry name" value="AcylCo_DH-like_C"/>
</dbReference>
<dbReference type="FunFam" id="2.40.110.10:FF:000005">
    <property type="entry name" value="Acyl-coenzyme A oxidase"/>
    <property type="match status" value="1"/>
</dbReference>
<dbReference type="EC" id="1.3.3.6" evidence="5"/>
<comment type="subcellular location">
    <subcellularLocation>
        <location evidence="2">Peroxisome</location>
    </subcellularLocation>
</comment>
<protein>
    <recommendedName>
        <fullName evidence="5">acyl-CoA oxidase</fullName>
        <ecNumber evidence="5">1.3.3.6</ecNumber>
    </recommendedName>
</protein>
<feature type="domain" description="Acyl-CoA oxidase/dehydrogenase middle" evidence="15">
    <location>
        <begin position="151"/>
        <end position="262"/>
    </location>
</feature>
<sequence length="639" mass="73147">MSFDETSQILDVPRGGPLELARAKSSFNWKKMKLFFEDLDLINYKNQIWDTLRKDADFIRPTEEPSLMEQKKICQKRCLKIKKYNFINEDIQMERPLKRILFDEAIVLWDIDTSVKYSLHFQMFEQLLKTLGTLRHQQFVEGCEKGDIFGCFAMTEMSHGSNTKNLKTTAHYDPKTEEFVINTPSIEDCKIWVGNLGKFATHSAVYAQLYTPDNQCHGLHIFIVPVRDPYTMALKPGVICGEMGPKAGLNGVDNGFATFNQVRIPRENLLNKTGDVTPDGVYVSPIKDAKKRFGISLGALSNGRVGLTYYAHSVQGMALTIALRYAAARKQFGEPETPILEYQSHEYRLMPLLAIRYTWHAFSMSFFDNLSEFLIGLFTGDKSDRQAELGREIHAISCVSKPASSWNTQRVIQECREACGGHGYLKASRLGDLRNSNDPLLTFEGDNNVLIQQTRQLAETPLKTVEFLRNFDQKLQVKFKSNSKEDLLNQKSLMEMFDWLICYMVKISHDKLQNNLKKGQDLFTARNENQVFYSKSLALIFMERQLIERFIEKINQNKDESLGKVLNRILYLAGLYLLDNHVGLFYQGGFYSTEKPVFLIRECILELCRELRDDAMGLVDAMAPPDFVLNSVLGESNGE</sequence>
<accession>A0A814FPP8</accession>
<dbReference type="GO" id="GO:0005777">
    <property type="term" value="C:peroxisome"/>
    <property type="evidence" value="ECO:0007669"/>
    <property type="project" value="UniProtKB-SubCell"/>
</dbReference>
<evidence type="ECO:0000256" key="9">
    <source>
        <dbReference type="ARBA" id="ARBA00023002"/>
    </source>
</evidence>
<dbReference type="Pfam" id="PF02770">
    <property type="entry name" value="Acyl-CoA_dh_M"/>
    <property type="match status" value="1"/>
</dbReference>
<dbReference type="InterPro" id="IPR006091">
    <property type="entry name" value="Acyl-CoA_Oxase/DH_mid-dom"/>
</dbReference>